<accession>A0AAF0DMD7</accession>
<evidence type="ECO:0000313" key="2">
    <source>
        <dbReference type="EMBL" id="WEW60893.1"/>
    </source>
</evidence>
<reference evidence="2" key="1">
    <citation type="submission" date="2023-03" db="EMBL/GenBank/DDBJ databases">
        <title>Emydomyces testavorans Genome Sequence.</title>
        <authorList>
            <person name="Hoyer L."/>
        </authorList>
    </citation>
    <scope>NUCLEOTIDE SEQUENCE</scope>
    <source>
        <strain evidence="2">16-2883</strain>
    </source>
</reference>
<organism evidence="2 3">
    <name type="scientific">Emydomyces testavorans</name>
    <dbReference type="NCBI Taxonomy" id="2070801"/>
    <lineage>
        <taxon>Eukaryota</taxon>
        <taxon>Fungi</taxon>
        <taxon>Dikarya</taxon>
        <taxon>Ascomycota</taxon>
        <taxon>Pezizomycotina</taxon>
        <taxon>Eurotiomycetes</taxon>
        <taxon>Eurotiomycetidae</taxon>
        <taxon>Onygenales</taxon>
        <taxon>Nannizziopsiaceae</taxon>
        <taxon>Emydomyces</taxon>
    </lineage>
</organism>
<protein>
    <submittedName>
        <fullName evidence="2">Uncharacterized protein</fullName>
    </submittedName>
</protein>
<feature type="region of interest" description="Disordered" evidence="1">
    <location>
        <begin position="22"/>
        <end position="96"/>
    </location>
</feature>
<name>A0AAF0DMD7_9EURO</name>
<proteinExistence type="predicted"/>
<feature type="region of interest" description="Disordered" evidence="1">
    <location>
        <begin position="416"/>
        <end position="435"/>
    </location>
</feature>
<feature type="compositionally biased region" description="Basic and acidic residues" evidence="1">
    <location>
        <begin position="166"/>
        <end position="185"/>
    </location>
</feature>
<feature type="compositionally biased region" description="Basic and acidic residues" evidence="1">
    <location>
        <begin position="328"/>
        <end position="337"/>
    </location>
</feature>
<feature type="compositionally biased region" description="Polar residues" evidence="1">
    <location>
        <begin position="42"/>
        <end position="53"/>
    </location>
</feature>
<sequence>MSVTSSKCLEHDIDADSLVRRLTNLDKRRQKKERLRAEKTQKAQQTDAENQPGQDEPVDEESEAVHHSPNGVASTEPRTQAWWSEGEDSTRSSVMARRSKKFREMYQRGEITVEPLKRKPREYKTRPFWKKQRYPRSPSSIWTSDVSISSYIAPPVQRTPGGTERPNIRDLKAGRLRIPNHDKPFPEFLDQDSPIEEPHFPGAGNHNLDKACQHSSSSSSSSSSSDCEGFSNHPFHGDRGAGNGNLPKAHQHSSDREGFNNRPFRGNDEPPLLHSRGRAGTNSFKSRQHSSNRESFDNHPFRGKEPPLRRISIKAGSDNLPKAHQHSSNREAFDNRRFRGNAPCVPLTNGRVGNVHVTKTHRRSSVQNGEDINININLRLCLDALSQSLPSSSSSSSSHDIIVTPGRHRRHNRVHIPRKTPSRGDLPASFENSQSYPTGIRQHGMIYVPL</sequence>
<feature type="compositionally biased region" description="Low complexity" evidence="1">
    <location>
        <begin position="215"/>
        <end position="225"/>
    </location>
</feature>
<feature type="compositionally biased region" description="Polar residues" evidence="1">
    <location>
        <begin position="71"/>
        <end position="82"/>
    </location>
</feature>
<feature type="region of interest" description="Disordered" evidence="1">
    <location>
        <begin position="153"/>
        <end position="345"/>
    </location>
</feature>
<evidence type="ECO:0000313" key="3">
    <source>
        <dbReference type="Proteomes" id="UP001219355"/>
    </source>
</evidence>
<dbReference type="EMBL" id="CP120630">
    <property type="protein sequence ID" value="WEW60893.1"/>
    <property type="molecule type" value="Genomic_DNA"/>
</dbReference>
<evidence type="ECO:0000256" key="1">
    <source>
        <dbReference type="SAM" id="MobiDB-lite"/>
    </source>
</evidence>
<dbReference type="Proteomes" id="UP001219355">
    <property type="component" value="Chromosome 4"/>
</dbReference>
<feature type="compositionally biased region" description="Basic and acidic residues" evidence="1">
    <location>
        <begin position="291"/>
        <end position="308"/>
    </location>
</feature>
<keyword evidence="3" id="KW-1185">Reference proteome</keyword>
<gene>
    <name evidence="2" type="ORF">PRK78_006381</name>
</gene>
<dbReference type="AlphaFoldDB" id="A0AAF0DMD7"/>